<organism evidence="1 2">
    <name type="scientific">Neolentinus lepideus HHB14362 ss-1</name>
    <dbReference type="NCBI Taxonomy" id="1314782"/>
    <lineage>
        <taxon>Eukaryota</taxon>
        <taxon>Fungi</taxon>
        <taxon>Dikarya</taxon>
        <taxon>Basidiomycota</taxon>
        <taxon>Agaricomycotina</taxon>
        <taxon>Agaricomycetes</taxon>
        <taxon>Gloeophyllales</taxon>
        <taxon>Gloeophyllaceae</taxon>
        <taxon>Neolentinus</taxon>
    </lineage>
</organism>
<sequence>MSEERLGIESIPIELLSKIFIHCLRVETDRFLRPNPREAPLLLIRVCKTWRDCAVNTPQLWCCMAM</sequence>
<dbReference type="Gene3D" id="1.20.1280.50">
    <property type="match status" value="1"/>
</dbReference>
<dbReference type="Proteomes" id="UP000076761">
    <property type="component" value="Unassembled WGS sequence"/>
</dbReference>
<name>A0A165MWT3_9AGAM</name>
<protein>
    <submittedName>
        <fullName evidence="1">Uncharacterized protein</fullName>
    </submittedName>
</protein>
<dbReference type="EMBL" id="KV425658">
    <property type="protein sequence ID" value="KZT18879.1"/>
    <property type="molecule type" value="Genomic_DNA"/>
</dbReference>
<feature type="non-terminal residue" evidence="1">
    <location>
        <position position="66"/>
    </location>
</feature>
<accession>A0A165MWT3</accession>
<gene>
    <name evidence="1" type="ORF">NEOLEDRAFT_1079122</name>
</gene>
<reference evidence="1 2" key="1">
    <citation type="journal article" date="2016" name="Mol. Biol. Evol.">
        <title>Comparative Genomics of Early-Diverging Mushroom-Forming Fungi Provides Insights into the Origins of Lignocellulose Decay Capabilities.</title>
        <authorList>
            <person name="Nagy L.G."/>
            <person name="Riley R."/>
            <person name="Tritt A."/>
            <person name="Adam C."/>
            <person name="Daum C."/>
            <person name="Floudas D."/>
            <person name="Sun H."/>
            <person name="Yadav J.S."/>
            <person name="Pangilinan J."/>
            <person name="Larsson K.H."/>
            <person name="Matsuura K."/>
            <person name="Barry K."/>
            <person name="Labutti K."/>
            <person name="Kuo R."/>
            <person name="Ohm R.A."/>
            <person name="Bhattacharya S.S."/>
            <person name="Shirouzu T."/>
            <person name="Yoshinaga Y."/>
            <person name="Martin F.M."/>
            <person name="Grigoriev I.V."/>
            <person name="Hibbett D.S."/>
        </authorList>
    </citation>
    <scope>NUCLEOTIDE SEQUENCE [LARGE SCALE GENOMIC DNA]</scope>
    <source>
        <strain evidence="1 2">HHB14362 ss-1</strain>
    </source>
</reference>
<keyword evidence="2" id="KW-1185">Reference proteome</keyword>
<dbReference type="OrthoDB" id="2269034at2759"/>
<evidence type="ECO:0000313" key="1">
    <source>
        <dbReference type="EMBL" id="KZT18879.1"/>
    </source>
</evidence>
<dbReference type="InParanoid" id="A0A165MWT3"/>
<proteinExistence type="predicted"/>
<dbReference type="AlphaFoldDB" id="A0A165MWT3"/>
<evidence type="ECO:0000313" key="2">
    <source>
        <dbReference type="Proteomes" id="UP000076761"/>
    </source>
</evidence>